<dbReference type="GO" id="GO:0003677">
    <property type="term" value="F:DNA binding"/>
    <property type="evidence" value="ECO:0007669"/>
    <property type="project" value="InterPro"/>
</dbReference>
<dbReference type="InterPro" id="IPR002559">
    <property type="entry name" value="Transposase_11"/>
</dbReference>
<evidence type="ECO:0000313" key="2">
    <source>
        <dbReference type="EMBL" id="SDN28140.1"/>
    </source>
</evidence>
<dbReference type="AlphaFoldDB" id="A0A1H0A3Q8"/>
<feature type="domain" description="Transposase IS4-like" evidence="1">
    <location>
        <begin position="3"/>
        <end position="88"/>
    </location>
</feature>
<dbReference type="Proteomes" id="UP000199370">
    <property type="component" value="Unassembled WGS sequence"/>
</dbReference>
<dbReference type="EMBL" id="FNIA01000024">
    <property type="protein sequence ID" value="SDN28140.1"/>
    <property type="molecule type" value="Genomic_DNA"/>
</dbReference>
<proteinExistence type="predicted"/>
<dbReference type="RefSeq" id="WP_139172371.1">
    <property type="nucleotide sequence ID" value="NZ_FNIA01000024.1"/>
</dbReference>
<dbReference type="GO" id="GO:0006313">
    <property type="term" value="P:DNA transposition"/>
    <property type="evidence" value="ECO:0007669"/>
    <property type="project" value="InterPro"/>
</dbReference>
<protein>
    <submittedName>
        <fullName evidence="2">Transposase DDE domain-containing protein</fullName>
    </submittedName>
</protein>
<evidence type="ECO:0000259" key="1">
    <source>
        <dbReference type="Pfam" id="PF01609"/>
    </source>
</evidence>
<sequence>LAADKGYDKQSLRESLRDLGIRPLIKHRIFAPSDHAHNARIDEQRYNQRSMTETVNSAVKRSLGFAVRARSWFREFREIALMCVVYNIKRAVKQ</sequence>
<accession>A0A1H0A3Q8</accession>
<keyword evidence="3" id="KW-1185">Reference proteome</keyword>
<organism evidence="2 3">
    <name type="scientific">Haloarchaeobius iranensis</name>
    <dbReference type="NCBI Taxonomy" id="996166"/>
    <lineage>
        <taxon>Archaea</taxon>
        <taxon>Methanobacteriati</taxon>
        <taxon>Methanobacteriota</taxon>
        <taxon>Stenosarchaea group</taxon>
        <taxon>Halobacteria</taxon>
        <taxon>Halobacteriales</taxon>
        <taxon>Halorubellaceae</taxon>
        <taxon>Haloarchaeobius</taxon>
    </lineage>
</organism>
<dbReference type="Pfam" id="PF01609">
    <property type="entry name" value="DDE_Tnp_1"/>
    <property type="match status" value="1"/>
</dbReference>
<name>A0A1H0A3Q8_9EURY</name>
<evidence type="ECO:0000313" key="3">
    <source>
        <dbReference type="Proteomes" id="UP000199370"/>
    </source>
</evidence>
<feature type="non-terminal residue" evidence="2">
    <location>
        <position position="1"/>
    </location>
</feature>
<gene>
    <name evidence="2" type="ORF">SAMN05192554_12439</name>
</gene>
<reference evidence="2 3" key="1">
    <citation type="submission" date="2016-10" db="EMBL/GenBank/DDBJ databases">
        <authorList>
            <person name="de Groot N.N."/>
        </authorList>
    </citation>
    <scope>NUCLEOTIDE SEQUENCE [LARGE SCALE GENOMIC DNA]</scope>
    <source>
        <strain evidence="3">EB21,IBRC-M 10013,KCTC 4048</strain>
    </source>
</reference>
<dbReference type="GO" id="GO:0004803">
    <property type="term" value="F:transposase activity"/>
    <property type="evidence" value="ECO:0007669"/>
    <property type="project" value="InterPro"/>
</dbReference>